<keyword evidence="2" id="KW-1185">Reference proteome</keyword>
<proteinExistence type="predicted"/>
<name>A0A1X4NLG1_9RHOB</name>
<evidence type="ECO:0008006" key="3">
    <source>
        <dbReference type="Google" id="ProtNLM"/>
    </source>
</evidence>
<dbReference type="STRING" id="1123756.MGEO_09830"/>
<protein>
    <recommendedName>
        <fullName evidence="3">N-(5'-phosphoribosyl)anthranilate isomerase</fullName>
    </recommendedName>
</protein>
<gene>
    <name evidence="1" type="ORF">MGEO_09830</name>
</gene>
<organism evidence="1 2">
    <name type="scientific">Marivita geojedonensis</name>
    <dbReference type="NCBI Taxonomy" id="1123756"/>
    <lineage>
        <taxon>Bacteria</taxon>
        <taxon>Pseudomonadati</taxon>
        <taxon>Pseudomonadota</taxon>
        <taxon>Alphaproteobacteria</taxon>
        <taxon>Rhodobacterales</taxon>
        <taxon>Roseobacteraceae</taxon>
        <taxon>Marivita</taxon>
    </lineage>
</organism>
<dbReference type="AlphaFoldDB" id="A0A1X4NLG1"/>
<sequence length="68" mass="7918">MNAPWRDQLFNTRAAKQGGILRRNKHSINREIGVALLVAEVRARGFRLYEVGDDYVIVCHRRPIRQLC</sequence>
<dbReference type="Proteomes" id="UP000193926">
    <property type="component" value="Unassembled WGS sequence"/>
</dbReference>
<evidence type="ECO:0000313" key="1">
    <source>
        <dbReference type="EMBL" id="OSQ51100.1"/>
    </source>
</evidence>
<dbReference type="EMBL" id="JFKC01000007">
    <property type="protein sequence ID" value="OSQ51100.1"/>
    <property type="molecule type" value="Genomic_DNA"/>
</dbReference>
<accession>A0A1X4NLG1</accession>
<evidence type="ECO:0000313" key="2">
    <source>
        <dbReference type="Proteomes" id="UP000193926"/>
    </source>
</evidence>
<comment type="caution">
    <text evidence="1">The sequence shown here is derived from an EMBL/GenBank/DDBJ whole genome shotgun (WGS) entry which is preliminary data.</text>
</comment>
<reference evidence="1 2" key="1">
    <citation type="submission" date="2014-03" db="EMBL/GenBank/DDBJ databases">
        <title>The draft genome sequence of Marivita geojedonensis KCTC 23882.</title>
        <authorList>
            <person name="Lai Q."/>
            <person name="Shao Z."/>
        </authorList>
    </citation>
    <scope>NUCLEOTIDE SEQUENCE [LARGE SCALE GENOMIC DNA]</scope>
    <source>
        <strain evidence="1 2">DPG-138</strain>
    </source>
</reference>